<gene>
    <name evidence="8" type="primary">ccsB</name>
    <name evidence="8" type="ORF">D0466_06790</name>
</gene>
<evidence type="ECO:0000313" key="9">
    <source>
        <dbReference type="Proteomes" id="UP000262939"/>
    </source>
</evidence>
<feature type="transmembrane region" description="Helical" evidence="6">
    <location>
        <begin position="102"/>
        <end position="120"/>
    </location>
</feature>
<accession>A0A372LH08</accession>
<protein>
    <submittedName>
        <fullName evidence="8">C-type cytochrome biogenesis protein CcsB</fullName>
    </submittedName>
</protein>
<proteinExistence type="predicted"/>
<keyword evidence="2 6" id="KW-0812">Transmembrane</keyword>
<feature type="transmembrane region" description="Helical" evidence="6">
    <location>
        <begin position="78"/>
        <end position="97"/>
    </location>
</feature>
<comment type="subcellular location">
    <subcellularLocation>
        <location evidence="1">Membrane</location>
        <topology evidence="1">Multi-pass membrane protein</topology>
    </subcellularLocation>
</comment>
<feature type="domain" description="Cytochrome c assembly protein" evidence="7">
    <location>
        <begin position="261"/>
        <end position="389"/>
    </location>
</feature>
<dbReference type="GO" id="GO:0017004">
    <property type="term" value="P:cytochrome complex assembly"/>
    <property type="evidence" value="ECO:0007669"/>
    <property type="project" value="UniProtKB-KW"/>
</dbReference>
<evidence type="ECO:0000256" key="2">
    <source>
        <dbReference type="ARBA" id="ARBA00022692"/>
    </source>
</evidence>
<evidence type="ECO:0000256" key="4">
    <source>
        <dbReference type="ARBA" id="ARBA00022989"/>
    </source>
</evidence>
<feature type="transmembrane region" description="Helical" evidence="6">
    <location>
        <begin position="174"/>
        <end position="197"/>
    </location>
</feature>
<dbReference type="OrthoDB" id="9814290at2"/>
<feature type="transmembrane region" description="Helical" evidence="6">
    <location>
        <begin position="6"/>
        <end position="24"/>
    </location>
</feature>
<evidence type="ECO:0000256" key="3">
    <source>
        <dbReference type="ARBA" id="ARBA00022748"/>
    </source>
</evidence>
<dbReference type="InterPro" id="IPR017562">
    <property type="entry name" value="Cyt_c_biogenesis_CcsA"/>
</dbReference>
<evidence type="ECO:0000256" key="6">
    <source>
        <dbReference type="SAM" id="Phobius"/>
    </source>
</evidence>
<feature type="transmembrane region" description="Helical" evidence="6">
    <location>
        <begin position="303"/>
        <end position="324"/>
    </location>
</feature>
<dbReference type="InterPro" id="IPR045062">
    <property type="entry name" value="Cyt_c_biogenesis_CcsA/CcmC"/>
</dbReference>
<evidence type="ECO:0000256" key="5">
    <source>
        <dbReference type="ARBA" id="ARBA00023136"/>
    </source>
</evidence>
<dbReference type="Proteomes" id="UP000262939">
    <property type="component" value="Unassembled WGS sequence"/>
</dbReference>
<name>A0A372LH08_9BACI</name>
<feature type="domain" description="Cytochrome c assembly protein" evidence="7">
    <location>
        <begin position="73"/>
        <end position="192"/>
    </location>
</feature>
<feature type="transmembrane region" description="Helical" evidence="6">
    <location>
        <begin position="336"/>
        <end position="352"/>
    </location>
</feature>
<dbReference type="AlphaFoldDB" id="A0A372LH08"/>
<sequence length="392" mass="44000">MAQLSSNLLYIAFVLYLVATFFFAGSIKDKRAQAEKGQNRWAFIAIWVTLAGFISQLGYFIARWAASGHAPVSNLFEFTTFFGMMLVGAFIIIYFIYKTPVLGVFTLPVAVLVIAYASMFPREISPLIPALQSDWLHIHVTTAAAGEAILAISFAAGLIYLLKSVDQSRSSKSTFWLEATMFALVTTLGFVLVATIFSMMDYKADFTYIDKNETEAKITYSIPALIGPHEGKLLTQDRIEPLVKVPAIINAKKLNTVIWSFFGGIVLYGIIRLILRKRISAKLQPLVKNVNLDLVDEIGYRSVLIGFPIFTLGALIFAMIWAQMAWTRFWGWDPKEVWALITWLFYAAFLHLRMSRGWHGEKSAWLAMIGFVIIMFNLIAVNLVIAGLHSYA</sequence>
<feature type="transmembrane region" description="Helical" evidence="6">
    <location>
        <begin position="140"/>
        <end position="162"/>
    </location>
</feature>
<dbReference type="RefSeq" id="WP_117321753.1">
    <property type="nucleotide sequence ID" value="NZ_QVTD01000003.1"/>
</dbReference>
<evidence type="ECO:0000259" key="7">
    <source>
        <dbReference type="Pfam" id="PF01578"/>
    </source>
</evidence>
<feature type="transmembrane region" description="Helical" evidence="6">
    <location>
        <begin position="257"/>
        <end position="275"/>
    </location>
</feature>
<keyword evidence="3" id="KW-0201">Cytochrome c-type biogenesis</keyword>
<dbReference type="PANTHER" id="PTHR30071">
    <property type="entry name" value="HEME EXPORTER PROTEIN C"/>
    <property type="match status" value="1"/>
</dbReference>
<dbReference type="NCBIfam" id="TIGR03144">
    <property type="entry name" value="cytochr_II_ccsB"/>
    <property type="match status" value="1"/>
</dbReference>
<keyword evidence="4 6" id="KW-1133">Transmembrane helix</keyword>
<dbReference type="GO" id="GO:0020037">
    <property type="term" value="F:heme binding"/>
    <property type="evidence" value="ECO:0007669"/>
    <property type="project" value="InterPro"/>
</dbReference>
<keyword evidence="9" id="KW-1185">Reference proteome</keyword>
<evidence type="ECO:0000256" key="1">
    <source>
        <dbReference type="ARBA" id="ARBA00004141"/>
    </source>
</evidence>
<dbReference type="GO" id="GO:0005886">
    <property type="term" value="C:plasma membrane"/>
    <property type="evidence" value="ECO:0007669"/>
    <property type="project" value="TreeGrafter"/>
</dbReference>
<feature type="transmembrane region" description="Helical" evidence="6">
    <location>
        <begin position="364"/>
        <end position="388"/>
    </location>
</feature>
<dbReference type="PANTHER" id="PTHR30071:SF1">
    <property type="entry name" value="CYTOCHROME B_B6 PROTEIN-RELATED"/>
    <property type="match status" value="1"/>
</dbReference>
<feature type="transmembrane region" description="Helical" evidence="6">
    <location>
        <begin position="44"/>
        <end position="66"/>
    </location>
</feature>
<reference evidence="8 9" key="1">
    <citation type="submission" date="2018-08" db="EMBL/GenBank/DDBJ databases">
        <title>Bacillus chawlae sp. nov., Bacillus glennii sp. nov., and Bacillus saganii sp. nov. Isolated from the Vehicle Assembly Building at Kennedy Space Center where the Viking Spacecraft were Assembled.</title>
        <authorList>
            <person name="Seuylemezian A."/>
            <person name="Vaishampayan P."/>
        </authorList>
    </citation>
    <scope>NUCLEOTIDE SEQUENCE [LARGE SCALE GENOMIC DNA]</scope>
    <source>
        <strain evidence="8 9">V44-8</strain>
    </source>
</reference>
<organism evidence="8 9">
    <name type="scientific">Peribacillus glennii</name>
    <dbReference type="NCBI Taxonomy" id="2303991"/>
    <lineage>
        <taxon>Bacteria</taxon>
        <taxon>Bacillati</taxon>
        <taxon>Bacillota</taxon>
        <taxon>Bacilli</taxon>
        <taxon>Bacillales</taxon>
        <taxon>Bacillaceae</taxon>
        <taxon>Peribacillus</taxon>
    </lineage>
</organism>
<dbReference type="EMBL" id="QVTD01000003">
    <property type="protein sequence ID" value="RFU65580.1"/>
    <property type="molecule type" value="Genomic_DNA"/>
</dbReference>
<comment type="caution">
    <text evidence="8">The sequence shown here is derived from an EMBL/GenBank/DDBJ whole genome shotgun (WGS) entry which is preliminary data.</text>
</comment>
<dbReference type="InterPro" id="IPR002541">
    <property type="entry name" value="Cyt_c_assembly"/>
</dbReference>
<dbReference type="Pfam" id="PF01578">
    <property type="entry name" value="Cytochrom_C_asm"/>
    <property type="match status" value="2"/>
</dbReference>
<keyword evidence="5 6" id="KW-0472">Membrane</keyword>
<evidence type="ECO:0000313" key="8">
    <source>
        <dbReference type="EMBL" id="RFU65580.1"/>
    </source>
</evidence>